<sequence length="224" mass="25045">MVLLGEEEDGGAKPVTTTVSPKRSNPLHNFSLPFLKWGTQRRIRCAAGRRSNSDDSLNGGEDAIEALRQRIIHDLKTQMNRIKHSILRGGEEESMPCNLQTRRASVEDPVPALAADKKQNFSSPAGHDGASKLPSLRSGSDKTERVKFALQLSKKEVEEDLFTMLGHRPPRRPNKRPKHVQRQLEKTTPGTWLTEVTPTLYKVVEAGENRKGRHNGKRKADVGF</sequence>
<dbReference type="PANTHER" id="PTHR33130:SF43">
    <property type="entry name" value="OS01G0688600 PROTEIN"/>
    <property type="match status" value="1"/>
</dbReference>
<feature type="region of interest" description="Disordered" evidence="1">
    <location>
        <begin position="117"/>
        <end position="142"/>
    </location>
</feature>
<reference evidence="2 3" key="1">
    <citation type="submission" date="2024-01" db="EMBL/GenBank/DDBJ databases">
        <title>The genomes of 5 underutilized Papilionoideae crops provide insights into root nodulation and disease resistanc.</title>
        <authorList>
            <person name="Jiang F."/>
        </authorList>
    </citation>
    <scope>NUCLEOTIDE SEQUENCE [LARGE SCALE GENOMIC DNA]</scope>
    <source>
        <strain evidence="2">DUOXIRENSHENG_FW03</strain>
        <tissue evidence="2">Leaves</tissue>
    </source>
</reference>
<proteinExistence type="predicted"/>
<protein>
    <submittedName>
        <fullName evidence="2">Uncharacterized protein</fullName>
    </submittedName>
</protein>
<dbReference type="InterPro" id="IPR012438">
    <property type="entry name" value="DUF1639"/>
</dbReference>
<feature type="compositionally biased region" description="Polar residues" evidence="1">
    <location>
        <begin position="15"/>
        <end position="24"/>
    </location>
</feature>
<dbReference type="Pfam" id="PF07797">
    <property type="entry name" value="DUF1639"/>
    <property type="match status" value="1"/>
</dbReference>
<dbReference type="EMBL" id="JAYMYS010000002">
    <property type="protein sequence ID" value="KAK7407524.1"/>
    <property type="molecule type" value="Genomic_DNA"/>
</dbReference>
<feature type="region of interest" description="Disordered" evidence="1">
    <location>
        <begin position="165"/>
        <end position="190"/>
    </location>
</feature>
<feature type="compositionally biased region" description="Basic residues" evidence="1">
    <location>
        <begin position="168"/>
        <end position="181"/>
    </location>
</feature>
<accession>A0AAN9SW34</accession>
<evidence type="ECO:0000313" key="2">
    <source>
        <dbReference type="EMBL" id="KAK7407524.1"/>
    </source>
</evidence>
<name>A0AAN9SW34_PSOTE</name>
<evidence type="ECO:0000313" key="3">
    <source>
        <dbReference type="Proteomes" id="UP001386955"/>
    </source>
</evidence>
<feature type="region of interest" description="Disordered" evidence="1">
    <location>
        <begin position="1"/>
        <end position="24"/>
    </location>
</feature>
<keyword evidence="3" id="KW-1185">Reference proteome</keyword>
<dbReference type="Proteomes" id="UP001386955">
    <property type="component" value="Unassembled WGS sequence"/>
</dbReference>
<comment type="caution">
    <text evidence="2">The sequence shown here is derived from an EMBL/GenBank/DDBJ whole genome shotgun (WGS) entry which is preliminary data.</text>
</comment>
<gene>
    <name evidence="2" type="ORF">VNO78_09477</name>
</gene>
<dbReference type="PANTHER" id="PTHR33130">
    <property type="entry name" value="PUTATIVE (DUF1639)-RELATED"/>
    <property type="match status" value="1"/>
</dbReference>
<evidence type="ECO:0000256" key="1">
    <source>
        <dbReference type="SAM" id="MobiDB-lite"/>
    </source>
</evidence>
<dbReference type="AlphaFoldDB" id="A0AAN9SW34"/>
<organism evidence="2 3">
    <name type="scientific">Psophocarpus tetragonolobus</name>
    <name type="common">Winged bean</name>
    <name type="synonym">Dolichos tetragonolobus</name>
    <dbReference type="NCBI Taxonomy" id="3891"/>
    <lineage>
        <taxon>Eukaryota</taxon>
        <taxon>Viridiplantae</taxon>
        <taxon>Streptophyta</taxon>
        <taxon>Embryophyta</taxon>
        <taxon>Tracheophyta</taxon>
        <taxon>Spermatophyta</taxon>
        <taxon>Magnoliopsida</taxon>
        <taxon>eudicotyledons</taxon>
        <taxon>Gunneridae</taxon>
        <taxon>Pentapetalae</taxon>
        <taxon>rosids</taxon>
        <taxon>fabids</taxon>
        <taxon>Fabales</taxon>
        <taxon>Fabaceae</taxon>
        <taxon>Papilionoideae</taxon>
        <taxon>50 kb inversion clade</taxon>
        <taxon>NPAAA clade</taxon>
        <taxon>indigoferoid/millettioid clade</taxon>
        <taxon>Phaseoleae</taxon>
        <taxon>Psophocarpus</taxon>
    </lineage>
</organism>